<organism evidence="2 3">
    <name type="scientific">Zizania palustris</name>
    <name type="common">Northern wild rice</name>
    <dbReference type="NCBI Taxonomy" id="103762"/>
    <lineage>
        <taxon>Eukaryota</taxon>
        <taxon>Viridiplantae</taxon>
        <taxon>Streptophyta</taxon>
        <taxon>Embryophyta</taxon>
        <taxon>Tracheophyta</taxon>
        <taxon>Spermatophyta</taxon>
        <taxon>Magnoliopsida</taxon>
        <taxon>Liliopsida</taxon>
        <taxon>Poales</taxon>
        <taxon>Poaceae</taxon>
        <taxon>BOP clade</taxon>
        <taxon>Oryzoideae</taxon>
        <taxon>Oryzeae</taxon>
        <taxon>Zizaniinae</taxon>
        <taxon>Zizania</taxon>
    </lineage>
</organism>
<feature type="transmembrane region" description="Helical" evidence="1">
    <location>
        <begin position="12"/>
        <end position="39"/>
    </location>
</feature>
<proteinExistence type="predicted"/>
<evidence type="ECO:0000256" key="1">
    <source>
        <dbReference type="SAM" id="Phobius"/>
    </source>
</evidence>
<accession>A0A8J5SAB9</accession>
<keyword evidence="1" id="KW-1133">Transmembrane helix</keyword>
<sequence length="162" mass="17974">MSSSSCAGEAGLVAMDCLVVCCCCPCLVLQITMFLFVGLPKKVVVRSKRIILRRWHRRRSAAAGKRGFSEVPAGVMKLDPDLFDDDEFEGAFSDDNGWKERCFAVDDDGGGGDGVWETLIEQEGLFWFGSFWGPPEQADPEFGDEHLHPGLRLPLVLERAYD</sequence>
<evidence type="ECO:0000313" key="3">
    <source>
        <dbReference type="Proteomes" id="UP000729402"/>
    </source>
</evidence>
<reference evidence="2" key="1">
    <citation type="journal article" date="2021" name="bioRxiv">
        <title>Whole Genome Assembly and Annotation of Northern Wild Rice, Zizania palustris L., Supports a Whole Genome Duplication in the Zizania Genus.</title>
        <authorList>
            <person name="Haas M."/>
            <person name="Kono T."/>
            <person name="Macchietto M."/>
            <person name="Millas R."/>
            <person name="McGilp L."/>
            <person name="Shao M."/>
            <person name="Duquette J."/>
            <person name="Hirsch C.N."/>
            <person name="Kimball J."/>
        </authorList>
    </citation>
    <scope>NUCLEOTIDE SEQUENCE</scope>
    <source>
        <tissue evidence="2">Fresh leaf tissue</tissue>
    </source>
</reference>
<keyword evidence="1" id="KW-0812">Transmembrane</keyword>
<dbReference type="Proteomes" id="UP000729402">
    <property type="component" value="Unassembled WGS sequence"/>
</dbReference>
<evidence type="ECO:0000313" key="2">
    <source>
        <dbReference type="EMBL" id="KAG8072071.1"/>
    </source>
</evidence>
<dbReference type="OrthoDB" id="669276at2759"/>
<dbReference type="PANTHER" id="PTHR33264:SF27">
    <property type="entry name" value="TRANSMEMBRANE PROTEIN"/>
    <property type="match status" value="1"/>
</dbReference>
<reference evidence="2" key="2">
    <citation type="submission" date="2021-02" db="EMBL/GenBank/DDBJ databases">
        <authorList>
            <person name="Kimball J.A."/>
            <person name="Haas M.W."/>
            <person name="Macchietto M."/>
            <person name="Kono T."/>
            <person name="Duquette J."/>
            <person name="Shao M."/>
        </authorList>
    </citation>
    <scope>NUCLEOTIDE SEQUENCE</scope>
    <source>
        <tissue evidence="2">Fresh leaf tissue</tissue>
    </source>
</reference>
<keyword evidence="3" id="KW-1185">Reference proteome</keyword>
<dbReference type="AlphaFoldDB" id="A0A8J5SAB9"/>
<keyword evidence="1" id="KW-0472">Membrane</keyword>
<dbReference type="PANTHER" id="PTHR33264">
    <property type="entry name" value="EXPRESSED PROTEIN"/>
    <property type="match status" value="1"/>
</dbReference>
<comment type="caution">
    <text evidence="2">The sequence shown here is derived from an EMBL/GenBank/DDBJ whole genome shotgun (WGS) entry which is preliminary data.</text>
</comment>
<name>A0A8J5SAB9_ZIZPA</name>
<dbReference type="EMBL" id="JAAALK010000283">
    <property type="protein sequence ID" value="KAG8072071.1"/>
    <property type="molecule type" value="Genomic_DNA"/>
</dbReference>
<gene>
    <name evidence="2" type="ORF">GUJ93_ZPchr0006g45502</name>
</gene>
<protein>
    <submittedName>
        <fullName evidence="2">Uncharacterized protein</fullName>
    </submittedName>
</protein>